<evidence type="ECO:0000256" key="3">
    <source>
        <dbReference type="PROSITE-ProRule" id="PRU00176"/>
    </source>
</evidence>
<dbReference type="Gene3D" id="3.30.70.330">
    <property type="match status" value="4"/>
</dbReference>
<dbReference type="InterPro" id="IPR011990">
    <property type="entry name" value="TPR-like_helical_dom_sf"/>
</dbReference>
<dbReference type="EMBL" id="BAAFSV010000005">
    <property type="protein sequence ID" value="GAB1319727.1"/>
    <property type="molecule type" value="Genomic_DNA"/>
</dbReference>
<keyword evidence="7" id="KW-1185">Reference proteome</keyword>
<evidence type="ECO:0000256" key="1">
    <source>
        <dbReference type="ARBA" id="ARBA00022737"/>
    </source>
</evidence>
<protein>
    <submittedName>
        <fullName evidence="6">Splicing factor</fullName>
    </submittedName>
</protein>
<dbReference type="CDD" id="cd12296">
    <property type="entry name" value="RRM1_Prp24"/>
    <property type="match status" value="1"/>
</dbReference>
<dbReference type="SUPFAM" id="SSF54928">
    <property type="entry name" value="RNA-binding domain, RBD"/>
    <property type="match status" value="2"/>
</dbReference>
<proteinExistence type="predicted"/>
<dbReference type="InterPro" id="IPR003107">
    <property type="entry name" value="HAT"/>
</dbReference>
<dbReference type="InterPro" id="IPR000504">
    <property type="entry name" value="RRM_dom"/>
</dbReference>
<feature type="domain" description="RRM" evidence="5">
    <location>
        <begin position="763"/>
        <end position="840"/>
    </location>
</feature>
<feature type="compositionally biased region" description="Low complexity" evidence="4">
    <location>
        <begin position="530"/>
        <end position="542"/>
    </location>
</feature>
<dbReference type="GeneID" id="98180679"/>
<dbReference type="Gene3D" id="1.25.40.10">
    <property type="entry name" value="Tetratricopeptide repeat domain"/>
    <property type="match status" value="2"/>
</dbReference>
<evidence type="ECO:0000256" key="2">
    <source>
        <dbReference type="ARBA" id="ARBA00022884"/>
    </source>
</evidence>
<evidence type="ECO:0000313" key="6">
    <source>
        <dbReference type="EMBL" id="GAB1319727.1"/>
    </source>
</evidence>
<dbReference type="SUPFAM" id="SSF48452">
    <property type="entry name" value="TPR-like"/>
    <property type="match status" value="1"/>
</dbReference>
<accession>A0ABQ0GPS1</accession>
<dbReference type="CDD" id="cd12297">
    <property type="entry name" value="RRM2_Prp24"/>
    <property type="match status" value="1"/>
</dbReference>
<name>A0ABQ0GPS1_9PEZI</name>
<dbReference type="Pfam" id="PF00076">
    <property type="entry name" value="RRM_1"/>
    <property type="match status" value="3"/>
</dbReference>
<feature type="domain" description="RRM" evidence="5">
    <location>
        <begin position="671"/>
        <end position="749"/>
    </location>
</feature>
<dbReference type="RefSeq" id="XP_070921457.1">
    <property type="nucleotide sequence ID" value="XM_071065356.1"/>
</dbReference>
<feature type="region of interest" description="Disordered" evidence="4">
    <location>
        <begin position="971"/>
        <end position="1060"/>
    </location>
</feature>
<dbReference type="Pfam" id="PF16842">
    <property type="entry name" value="RRM_occluded"/>
    <property type="match status" value="1"/>
</dbReference>
<keyword evidence="1" id="KW-0677">Repeat</keyword>
<evidence type="ECO:0000256" key="4">
    <source>
        <dbReference type="SAM" id="MobiDB-lite"/>
    </source>
</evidence>
<evidence type="ECO:0000259" key="5">
    <source>
        <dbReference type="PROSITE" id="PS50102"/>
    </source>
</evidence>
<dbReference type="InterPro" id="IPR031766">
    <property type="entry name" value="RRM_occluded"/>
</dbReference>
<dbReference type="SMART" id="SM00386">
    <property type="entry name" value="HAT"/>
    <property type="match status" value="4"/>
</dbReference>
<dbReference type="InterPro" id="IPR034397">
    <property type="entry name" value="Prp24_RRM1"/>
</dbReference>
<feature type="compositionally biased region" description="Low complexity" evidence="4">
    <location>
        <begin position="1018"/>
        <end position="1027"/>
    </location>
</feature>
<dbReference type="Proteomes" id="UP001628179">
    <property type="component" value="Unassembled WGS sequence"/>
</dbReference>
<feature type="region of interest" description="Disordered" evidence="4">
    <location>
        <begin position="838"/>
        <end position="872"/>
    </location>
</feature>
<dbReference type="PANTHER" id="PTHR10352">
    <property type="entry name" value="EUKARYOTIC TRANSLATION INITIATION FACTOR 3 SUBUNIT G"/>
    <property type="match status" value="1"/>
</dbReference>
<feature type="domain" description="RRM" evidence="5">
    <location>
        <begin position="597"/>
        <end position="670"/>
    </location>
</feature>
<gene>
    <name evidence="6" type="primary">PRP24</name>
    <name evidence="6" type="ORF">MFIFM68171_09937</name>
</gene>
<comment type="caution">
    <text evidence="6">The sequence shown here is derived from an EMBL/GenBank/DDBJ whole genome shotgun (WGS) entry which is preliminary data.</text>
</comment>
<sequence length="1060" mass="117729">MANPVGEDNWVEYVDQQLREANDLEGRVRVVESFQRATQAEPGSLKVWMAYCEYFWSLYTDCQPGSDAGWPHDEQQIGRESFTLDAALNLWQEGYEAVQYRLSDSHELWNRWVSLEMELLRRTATEAGVRRITHLFKNRLAVPHSTWDATSQMFSNFLSEYNRQAYESEMAQVTKNARDAKRLYELRDPWETKLQLATKTHDAAALRAAMAEYIHWEIRQTKSKKDTVVNFRICLGLFSRALTGVLASDEDTWLNFAVLISTTHTELKTGRSQMPLSLVPNMLDVLQRAVHHVPWSGPIWARYILTAEEAGLSFTDIERIKHAATNSAQLDRDGMAGVLDMYAAWCGYLKRTAMNPNATEEAVDVAEVGLPSALEDVKHWGKRKYGEAYQGDPDFRLEKILIQFLTERKDDIDGARSVWDELSQIELHANNYDFWLNWYMWEMVVFTTARSKTRSPTPATQTQGLRVPAFATRVFTRALKVRTLDWPERIMEVYLNHCNDYEHAETLREAQDTIYKTRKGVAKRRERETAQAAQQTAQQQAALAVSAHDHVMVDAADGGSPGFKRKREATPGDDESGNKRPKGDANGEELKRDRENTSVFVANLPSEATQTKVKQFFREYGHINNIDLQKRDDAAVALVEFRTPDDARSALLRDGKYFGDRVVQVTAATDCTLYITNYPPEAGEQYIRDLFKDCGEIFSVRFPSVKYNTKRRFCYLTFRDRASAAAATKLDGKPLEGGKYKLLAKFSDPLAKQHRQGAQAEERELHVVNLPRNTSEEDVRGLFAKAGNVLSVRVPRNMAGHSHGTAFVVMETKAEAQEAIRTLDKLIFGNRAVKVELSRPPTHKTTATSRAADGTTPEAGSPSPGPSGPTPAEIAARTITVLGIPDTMNDARVRSVLAPLIGGQESIVKLVLHPTHGGAVVEFGDAAAAGKAALAIEGVEVEGGTKLKTGTVAELFRSKGEKRIDRIDTAGGKKAPTAAELMPPPQTVRRPVAGTLGRGGKRGLGFLPKKDSGMNGIAPTATVAPTGATGGGKSNADFKKMFLGGKGEQQNTEGNGSNTD</sequence>
<dbReference type="CDD" id="cd00590">
    <property type="entry name" value="RRM_SF"/>
    <property type="match status" value="1"/>
</dbReference>
<dbReference type="InterPro" id="IPR012677">
    <property type="entry name" value="Nucleotide-bd_a/b_plait_sf"/>
</dbReference>
<dbReference type="PROSITE" id="PS50102">
    <property type="entry name" value="RRM"/>
    <property type="match status" value="3"/>
</dbReference>
<dbReference type="InterPro" id="IPR035979">
    <property type="entry name" value="RBD_domain_sf"/>
</dbReference>
<dbReference type="SMART" id="SM00360">
    <property type="entry name" value="RRM"/>
    <property type="match status" value="4"/>
</dbReference>
<organism evidence="6 7">
    <name type="scientific">Madurella fahalii</name>
    <dbReference type="NCBI Taxonomy" id="1157608"/>
    <lineage>
        <taxon>Eukaryota</taxon>
        <taxon>Fungi</taxon>
        <taxon>Dikarya</taxon>
        <taxon>Ascomycota</taxon>
        <taxon>Pezizomycotina</taxon>
        <taxon>Sordariomycetes</taxon>
        <taxon>Sordariomycetidae</taxon>
        <taxon>Sordariales</taxon>
        <taxon>Sordariales incertae sedis</taxon>
        <taxon>Madurella</taxon>
    </lineage>
</organism>
<evidence type="ECO:0000313" key="7">
    <source>
        <dbReference type="Proteomes" id="UP001628179"/>
    </source>
</evidence>
<dbReference type="InterPro" id="IPR034398">
    <property type="entry name" value="Prp24_RRM2"/>
</dbReference>
<keyword evidence="2 3" id="KW-0694">RNA-binding</keyword>
<feature type="compositionally biased region" description="Basic and acidic residues" evidence="4">
    <location>
        <begin position="576"/>
        <end position="596"/>
    </location>
</feature>
<reference evidence="6 7" key="1">
    <citation type="submission" date="2024-09" db="EMBL/GenBank/DDBJ databases">
        <title>Itraconazole resistance in Madurella fahalii resulting from another homologue of gene encoding cytochrome P450 14-alpha sterol demethylase (CYP51).</title>
        <authorList>
            <person name="Yoshioka I."/>
            <person name="Fahal A.H."/>
            <person name="Kaneko S."/>
            <person name="Yaguchi T."/>
        </authorList>
    </citation>
    <scope>NUCLEOTIDE SEQUENCE [LARGE SCALE GENOMIC DNA]</scope>
    <source>
        <strain evidence="6 7">IFM 68171</strain>
    </source>
</reference>
<feature type="compositionally biased region" description="Polar residues" evidence="4">
    <location>
        <begin position="1048"/>
        <end position="1060"/>
    </location>
</feature>
<feature type="region of interest" description="Disordered" evidence="4">
    <location>
        <begin position="518"/>
        <end position="596"/>
    </location>
</feature>